<dbReference type="AlphaFoldDB" id="K1R5Z5"/>
<reference evidence="1" key="1">
    <citation type="journal article" date="2012" name="Nature">
        <title>The oyster genome reveals stress adaptation and complexity of shell formation.</title>
        <authorList>
            <person name="Zhang G."/>
            <person name="Fang X."/>
            <person name="Guo X."/>
            <person name="Li L."/>
            <person name="Luo R."/>
            <person name="Xu F."/>
            <person name="Yang P."/>
            <person name="Zhang L."/>
            <person name="Wang X."/>
            <person name="Qi H."/>
            <person name="Xiong Z."/>
            <person name="Que H."/>
            <person name="Xie Y."/>
            <person name="Holland P.W."/>
            <person name="Paps J."/>
            <person name="Zhu Y."/>
            <person name="Wu F."/>
            <person name="Chen Y."/>
            <person name="Wang J."/>
            <person name="Peng C."/>
            <person name="Meng J."/>
            <person name="Yang L."/>
            <person name="Liu J."/>
            <person name="Wen B."/>
            <person name="Zhang N."/>
            <person name="Huang Z."/>
            <person name="Zhu Q."/>
            <person name="Feng Y."/>
            <person name="Mount A."/>
            <person name="Hedgecock D."/>
            <person name="Xu Z."/>
            <person name="Liu Y."/>
            <person name="Domazet-Loso T."/>
            <person name="Du Y."/>
            <person name="Sun X."/>
            <person name="Zhang S."/>
            <person name="Liu B."/>
            <person name="Cheng P."/>
            <person name="Jiang X."/>
            <person name="Li J."/>
            <person name="Fan D."/>
            <person name="Wang W."/>
            <person name="Fu W."/>
            <person name="Wang T."/>
            <person name="Wang B."/>
            <person name="Zhang J."/>
            <person name="Peng Z."/>
            <person name="Li Y."/>
            <person name="Li N."/>
            <person name="Wang J."/>
            <person name="Chen M."/>
            <person name="He Y."/>
            <person name="Tan F."/>
            <person name="Song X."/>
            <person name="Zheng Q."/>
            <person name="Huang R."/>
            <person name="Yang H."/>
            <person name="Du X."/>
            <person name="Chen L."/>
            <person name="Yang M."/>
            <person name="Gaffney P.M."/>
            <person name="Wang S."/>
            <person name="Luo L."/>
            <person name="She Z."/>
            <person name="Ming Y."/>
            <person name="Huang W."/>
            <person name="Zhang S."/>
            <person name="Huang B."/>
            <person name="Zhang Y."/>
            <person name="Qu T."/>
            <person name="Ni P."/>
            <person name="Miao G."/>
            <person name="Wang J."/>
            <person name="Wang Q."/>
            <person name="Steinberg C.E."/>
            <person name="Wang H."/>
            <person name="Li N."/>
            <person name="Qian L."/>
            <person name="Zhang G."/>
            <person name="Li Y."/>
            <person name="Yang H."/>
            <person name="Liu X."/>
            <person name="Wang J."/>
            <person name="Yin Y."/>
            <person name="Wang J."/>
        </authorList>
    </citation>
    <scope>NUCLEOTIDE SEQUENCE [LARGE SCALE GENOMIC DNA]</scope>
    <source>
        <strain evidence="1">05x7-T-G4-1.051#20</strain>
    </source>
</reference>
<accession>K1R5Z5</accession>
<proteinExistence type="predicted"/>
<dbReference type="InParanoid" id="K1R5Z5"/>
<organism evidence="1">
    <name type="scientific">Magallana gigas</name>
    <name type="common">Pacific oyster</name>
    <name type="synonym">Crassostrea gigas</name>
    <dbReference type="NCBI Taxonomy" id="29159"/>
    <lineage>
        <taxon>Eukaryota</taxon>
        <taxon>Metazoa</taxon>
        <taxon>Spiralia</taxon>
        <taxon>Lophotrochozoa</taxon>
        <taxon>Mollusca</taxon>
        <taxon>Bivalvia</taxon>
        <taxon>Autobranchia</taxon>
        <taxon>Pteriomorphia</taxon>
        <taxon>Ostreida</taxon>
        <taxon>Ostreoidea</taxon>
        <taxon>Ostreidae</taxon>
        <taxon>Magallana</taxon>
    </lineage>
</organism>
<gene>
    <name evidence="1" type="ORF">CGI_10010009</name>
</gene>
<dbReference type="EMBL" id="JH816706">
    <property type="protein sequence ID" value="EKC41158.1"/>
    <property type="molecule type" value="Genomic_DNA"/>
</dbReference>
<name>K1R5Z5_MAGGI</name>
<sequence length="100" mass="11807">MYAEMHGLLEHEKRAHLCWSMTGSAARFCLGRVRRNKEISYDELIQCMEKRFNLRKLTETVRLQFQSARQAPGDLDEWAERILSLADKAFGRLARRVCYK</sequence>
<dbReference type="HOGENOM" id="CLU_2308711_0_0_1"/>
<protein>
    <submittedName>
        <fullName evidence="1">Uncharacterized protein</fullName>
    </submittedName>
</protein>
<evidence type="ECO:0000313" key="1">
    <source>
        <dbReference type="EMBL" id="EKC41158.1"/>
    </source>
</evidence>